<dbReference type="GO" id="GO:0005886">
    <property type="term" value="C:plasma membrane"/>
    <property type="evidence" value="ECO:0007669"/>
    <property type="project" value="UniProtKB-SubCell"/>
</dbReference>
<gene>
    <name evidence="11" type="ORF">H8718_12950</name>
</gene>
<evidence type="ECO:0000256" key="8">
    <source>
        <dbReference type="ARBA" id="ARBA00023315"/>
    </source>
</evidence>
<reference evidence="11" key="1">
    <citation type="submission" date="2020-08" db="EMBL/GenBank/DDBJ databases">
        <title>Genome public.</title>
        <authorList>
            <person name="Liu C."/>
            <person name="Sun Q."/>
        </authorList>
    </citation>
    <scope>NUCLEOTIDE SEQUENCE</scope>
    <source>
        <strain evidence="11">NSJ-12</strain>
    </source>
</reference>
<sequence length="444" mass="50964">MVFSSLLFIFVFLPIVLGIYYGILRKRKMRNFFLLLVSLVFYAWGEPVYVFLMIGCIGVNYLAGRWIEQYRNDRKKIKRILVLAVSFNVLVLITFKYTQLALPVGISFFTFQGISYVVDIYRERGKALRNPLDVGLYISLFPQLVAGPIVRYETIADEIYNRCENAEDIAEGIKRFIKGLGKKVILSNNFALIADKAFGLDTGTITITFAWLGALAYALQIYYDFSGYSDMAIGLGRMFGFHFNENFNRPYLAKSISDFWRRWHISLGSWFRDYVYIPLGGSRVGPIKLIRNLFIVWALTGAWHGANWTFIVWGIYFGLFVLAEKSFELEEKLSCHKIIAHLYTLIVVLVGWVIFRAATLSQAFTYIKAMFGLTHNAVLGNLGALYLLENFILMFLGIIMLLPFKRVHKQKEAPLYLVGLGIVFLIATAYLVKGSYNPFIYFNF</sequence>
<dbReference type="Proteomes" id="UP000655830">
    <property type="component" value="Unassembled WGS sequence"/>
</dbReference>
<keyword evidence="3 9" id="KW-1003">Cell membrane</keyword>
<evidence type="ECO:0000313" key="11">
    <source>
        <dbReference type="EMBL" id="MBC8580436.1"/>
    </source>
</evidence>
<proteinExistence type="inferred from homology"/>
<evidence type="ECO:0000256" key="5">
    <source>
        <dbReference type="ARBA" id="ARBA00022692"/>
    </source>
</evidence>
<keyword evidence="12" id="KW-1185">Reference proteome</keyword>
<dbReference type="PIRSF" id="PIRSF500217">
    <property type="entry name" value="AlgI"/>
    <property type="match status" value="1"/>
</dbReference>
<organism evidence="11 12">
    <name type="scientific">Zhenhengia yiwuensis</name>
    <dbReference type="NCBI Taxonomy" id="2763666"/>
    <lineage>
        <taxon>Bacteria</taxon>
        <taxon>Bacillati</taxon>
        <taxon>Bacillota</taxon>
        <taxon>Clostridia</taxon>
        <taxon>Lachnospirales</taxon>
        <taxon>Lachnospiraceae</taxon>
        <taxon>Zhenhengia</taxon>
    </lineage>
</organism>
<comment type="subcellular location">
    <subcellularLocation>
        <location evidence="1">Cell membrane</location>
        <topology evidence="1">Multi-pass membrane protein</topology>
    </subcellularLocation>
</comment>
<dbReference type="PANTHER" id="PTHR13285:SF23">
    <property type="entry name" value="TEICHOIC ACID D-ALANYLTRANSFERASE"/>
    <property type="match status" value="1"/>
</dbReference>
<feature type="transmembrane region" description="Helical" evidence="10">
    <location>
        <begin position="79"/>
        <end position="95"/>
    </location>
</feature>
<protein>
    <submittedName>
        <fullName evidence="11">MBOAT family protein</fullName>
    </submittedName>
</protein>
<feature type="transmembrane region" description="Helical" evidence="10">
    <location>
        <begin position="6"/>
        <end position="24"/>
    </location>
</feature>
<evidence type="ECO:0000256" key="3">
    <source>
        <dbReference type="ARBA" id="ARBA00022475"/>
    </source>
</evidence>
<dbReference type="InterPro" id="IPR024194">
    <property type="entry name" value="Ac/AlaTfrase_AlgI/DltB"/>
</dbReference>
<feature type="transmembrane region" description="Helical" evidence="10">
    <location>
        <begin position="384"/>
        <end position="402"/>
    </location>
</feature>
<dbReference type="PANTHER" id="PTHR13285">
    <property type="entry name" value="ACYLTRANSFERASE"/>
    <property type="match status" value="1"/>
</dbReference>
<comment type="caution">
    <text evidence="11">The sequence shown here is derived from an EMBL/GenBank/DDBJ whole genome shotgun (WGS) entry which is preliminary data.</text>
</comment>
<evidence type="ECO:0000256" key="6">
    <source>
        <dbReference type="ARBA" id="ARBA00022989"/>
    </source>
</evidence>
<keyword evidence="5 10" id="KW-0812">Transmembrane</keyword>
<dbReference type="InterPro" id="IPR028362">
    <property type="entry name" value="AlgI"/>
</dbReference>
<dbReference type="InterPro" id="IPR004299">
    <property type="entry name" value="MBOAT_fam"/>
</dbReference>
<evidence type="ECO:0000256" key="1">
    <source>
        <dbReference type="ARBA" id="ARBA00004651"/>
    </source>
</evidence>
<evidence type="ECO:0000256" key="10">
    <source>
        <dbReference type="SAM" id="Phobius"/>
    </source>
</evidence>
<dbReference type="AlphaFoldDB" id="A0A926EG08"/>
<feature type="transmembrane region" description="Helical" evidence="10">
    <location>
        <begin position="205"/>
        <end position="223"/>
    </location>
</feature>
<dbReference type="Pfam" id="PF03062">
    <property type="entry name" value="MBOAT"/>
    <property type="match status" value="1"/>
</dbReference>
<evidence type="ECO:0000256" key="4">
    <source>
        <dbReference type="ARBA" id="ARBA00022679"/>
    </source>
</evidence>
<evidence type="ECO:0000256" key="9">
    <source>
        <dbReference type="PIRNR" id="PIRNR016636"/>
    </source>
</evidence>
<comment type="similarity">
    <text evidence="2 9">Belongs to the membrane-bound acyltransferase family.</text>
</comment>
<dbReference type="PIRSF" id="PIRSF016636">
    <property type="entry name" value="AlgI_DltB"/>
    <property type="match status" value="1"/>
</dbReference>
<dbReference type="GO" id="GO:0016746">
    <property type="term" value="F:acyltransferase activity"/>
    <property type="evidence" value="ECO:0007669"/>
    <property type="project" value="UniProtKB-KW"/>
</dbReference>
<evidence type="ECO:0000256" key="2">
    <source>
        <dbReference type="ARBA" id="ARBA00010323"/>
    </source>
</evidence>
<feature type="transmembrane region" description="Helical" evidence="10">
    <location>
        <begin position="294"/>
        <end position="322"/>
    </location>
</feature>
<feature type="transmembrane region" description="Helical" evidence="10">
    <location>
        <begin position="50"/>
        <end position="67"/>
    </location>
</feature>
<keyword evidence="7 9" id="KW-0472">Membrane</keyword>
<dbReference type="EMBL" id="JACRSY010000021">
    <property type="protein sequence ID" value="MBC8580436.1"/>
    <property type="molecule type" value="Genomic_DNA"/>
</dbReference>
<keyword evidence="8 9" id="KW-0012">Acyltransferase</keyword>
<accession>A0A926EG08</accession>
<evidence type="ECO:0000256" key="7">
    <source>
        <dbReference type="ARBA" id="ARBA00023136"/>
    </source>
</evidence>
<name>A0A926EG08_9FIRM</name>
<feature type="transmembrane region" description="Helical" evidence="10">
    <location>
        <begin position="342"/>
        <end position="364"/>
    </location>
</feature>
<keyword evidence="4 9" id="KW-0808">Transferase</keyword>
<feature type="transmembrane region" description="Helical" evidence="10">
    <location>
        <begin position="414"/>
        <end position="432"/>
    </location>
</feature>
<dbReference type="GO" id="GO:0042121">
    <property type="term" value="P:alginic acid biosynthetic process"/>
    <property type="evidence" value="ECO:0007669"/>
    <property type="project" value="InterPro"/>
</dbReference>
<evidence type="ECO:0000313" key="12">
    <source>
        <dbReference type="Proteomes" id="UP000655830"/>
    </source>
</evidence>
<dbReference type="InterPro" id="IPR051085">
    <property type="entry name" value="MB_O-acyltransferase"/>
</dbReference>
<keyword evidence="6 10" id="KW-1133">Transmembrane helix</keyword>